<dbReference type="RefSeq" id="WP_142045057.1">
    <property type="nucleotide sequence ID" value="NZ_JBHTGS010000002.1"/>
</dbReference>
<evidence type="ECO:0000313" key="1">
    <source>
        <dbReference type="EMBL" id="TQL79621.1"/>
    </source>
</evidence>
<comment type="caution">
    <text evidence="1">The sequence shown here is derived from an EMBL/GenBank/DDBJ whole genome shotgun (WGS) entry which is preliminary data.</text>
</comment>
<dbReference type="Proteomes" id="UP000317043">
    <property type="component" value="Unassembled WGS sequence"/>
</dbReference>
<dbReference type="InParanoid" id="A0A543B468"/>
<dbReference type="OrthoDB" id="3190691at2"/>
<dbReference type="AlphaFoldDB" id="A0A543B468"/>
<protein>
    <submittedName>
        <fullName evidence="1">L-ascorbate metabolism protein UlaG (Beta-lactamase superfamily)</fullName>
    </submittedName>
</protein>
<organism evidence="1 2">
    <name type="scientific">Stackebrandtia endophytica</name>
    <dbReference type="NCBI Taxonomy" id="1496996"/>
    <lineage>
        <taxon>Bacteria</taxon>
        <taxon>Bacillati</taxon>
        <taxon>Actinomycetota</taxon>
        <taxon>Actinomycetes</taxon>
        <taxon>Glycomycetales</taxon>
        <taxon>Glycomycetaceae</taxon>
        <taxon>Stackebrandtia</taxon>
    </lineage>
</organism>
<dbReference type="EMBL" id="VFOW01000001">
    <property type="protein sequence ID" value="TQL79621.1"/>
    <property type="molecule type" value="Genomic_DNA"/>
</dbReference>
<proteinExistence type="predicted"/>
<accession>A0A543B468</accession>
<gene>
    <name evidence="1" type="ORF">FB566_5231</name>
</gene>
<dbReference type="SUPFAM" id="SSF56281">
    <property type="entry name" value="Metallo-hydrolase/oxidoreductase"/>
    <property type="match status" value="1"/>
</dbReference>
<sequence length="208" mass="22658">MKITKFTHACVRIEWRDRNLVIDPGVWSEPGALSGADAVLVTHEHIDHIDVMRLAGCGVPVFLPEDAELGPSDIADRLAITRVSSGQTFTAAGFPITAVGGRHATIYGDKPDCANLGYIVADQLYHPGDSLHVPAKPAEVLCVPLQASWLKTDEMIDFVKAVKPAQSFGIHDGQVNDRGLESLNGWLAAEVDGYRYLRPRQSLIIDHL</sequence>
<dbReference type="Gene3D" id="3.60.15.10">
    <property type="entry name" value="Ribonuclease Z/Hydroxyacylglutathione hydrolase-like"/>
    <property type="match status" value="1"/>
</dbReference>
<name>A0A543B468_9ACTN</name>
<dbReference type="InterPro" id="IPR036866">
    <property type="entry name" value="RibonucZ/Hydroxyglut_hydro"/>
</dbReference>
<dbReference type="PANTHER" id="PTHR43546">
    <property type="entry name" value="UPF0173 METAL-DEPENDENT HYDROLASE MJ1163-RELATED"/>
    <property type="match status" value="1"/>
</dbReference>
<dbReference type="InterPro" id="IPR050114">
    <property type="entry name" value="UPF0173_UPF0282_UlaG_hydrolase"/>
</dbReference>
<dbReference type="PANTHER" id="PTHR43546:SF3">
    <property type="entry name" value="UPF0173 METAL-DEPENDENT HYDROLASE MJ1163"/>
    <property type="match status" value="1"/>
</dbReference>
<dbReference type="Pfam" id="PF13483">
    <property type="entry name" value="Lactamase_B_3"/>
    <property type="match status" value="1"/>
</dbReference>
<reference evidence="1 2" key="1">
    <citation type="submission" date="2019-06" db="EMBL/GenBank/DDBJ databases">
        <title>Sequencing the genomes of 1000 actinobacteria strains.</title>
        <authorList>
            <person name="Klenk H.-P."/>
        </authorList>
    </citation>
    <scope>NUCLEOTIDE SEQUENCE [LARGE SCALE GENOMIC DNA]</scope>
    <source>
        <strain evidence="1 2">DSM 45928</strain>
    </source>
</reference>
<evidence type="ECO:0000313" key="2">
    <source>
        <dbReference type="Proteomes" id="UP000317043"/>
    </source>
</evidence>
<keyword evidence="2" id="KW-1185">Reference proteome</keyword>